<dbReference type="RefSeq" id="WP_251918125.1">
    <property type="nucleotide sequence ID" value="NZ_JAMRXG010000024.1"/>
</dbReference>
<dbReference type="Pfam" id="PF10009">
    <property type="entry name" value="DUF2252"/>
    <property type="match status" value="1"/>
</dbReference>
<sequence length="455" mass="49918">MATAGVRVRATGEDLTSAELGKATRKRVPRSSLGQWTPAPDRADPIDILERQAATRLAYLVPIRYGRMAAGRFPFYRGAPAIMAADLATRPTTGLTVQLCGDAHLSNFGLFASPERSLVFDVNDFDETLPGPFEWDVERLAASVAVAAQANGCTDAETVAAATAAATGYRETMNRLAGLGETDVWYEMVDVEQVAELLRPRYRKRTEKVITKARRRTSLQALNKLTEPGPDGEPRIRPDPPLVLTLPDVEHVPLHAVLADYRNSLPDERRLLLDRYQIRDFAVKVVGVGSVGTRCFLALLTGRTVGDPLFLQVKQAEKSVLAPYLPRRGHRHQGHRVVHGQRLIQSASDIFLGWATGLDGLFYYWRQLRDMKGSLAIEEMSPDELRQYAGMCGRTLARGHARSGDRVAIAAYLGSGDVFDKAIGEFALAYAAQTDADYQALLTAIDTGRITAEDA</sequence>
<dbReference type="EMBL" id="JAMRXG010000024">
    <property type="protein sequence ID" value="MCM6778617.1"/>
    <property type="molecule type" value="Genomic_DNA"/>
</dbReference>
<dbReference type="PANTHER" id="PTHR39441:SF1">
    <property type="entry name" value="DUF2252 DOMAIN-CONTAINING PROTEIN"/>
    <property type="match status" value="1"/>
</dbReference>
<dbReference type="Proteomes" id="UP001139157">
    <property type="component" value="Unassembled WGS sequence"/>
</dbReference>
<proteinExistence type="predicted"/>
<evidence type="ECO:0000313" key="2">
    <source>
        <dbReference type="Proteomes" id="UP001139157"/>
    </source>
</evidence>
<dbReference type="InterPro" id="IPR018721">
    <property type="entry name" value="DUF2252"/>
</dbReference>
<reference evidence="1" key="1">
    <citation type="submission" date="2022-06" db="EMBL/GenBank/DDBJ databases">
        <title>Novel species in genus nocardia.</title>
        <authorList>
            <person name="Li F."/>
        </authorList>
    </citation>
    <scope>NUCLEOTIDE SEQUENCE</scope>
    <source>
        <strain evidence="1">CDC141</strain>
    </source>
</reference>
<protein>
    <submittedName>
        <fullName evidence="1">DUF2252 domain-containing protein</fullName>
    </submittedName>
</protein>
<evidence type="ECO:0000313" key="1">
    <source>
        <dbReference type="EMBL" id="MCM6778617.1"/>
    </source>
</evidence>
<organism evidence="1 2">
    <name type="scientific">Nocardia pulmonis</name>
    <dbReference type="NCBI Taxonomy" id="2951408"/>
    <lineage>
        <taxon>Bacteria</taxon>
        <taxon>Bacillati</taxon>
        <taxon>Actinomycetota</taxon>
        <taxon>Actinomycetes</taxon>
        <taxon>Mycobacteriales</taxon>
        <taxon>Nocardiaceae</taxon>
        <taxon>Nocardia</taxon>
    </lineage>
</organism>
<comment type="caution">
    <text evidence="1">The sequence shown here is derived from an EMBL/GenBank/DDBJ whole genome shotgun (WGS) entry which is preliminary data.</text>
</comment>
<name>A0A9X2ECZ3_9NOCA</name>
<accession>A0A9X2ECZ3</accession>
<dbReference type="PANTHER" id="PTHR39441">
    <property type="entry name" value="DUF2252 DOMAIN-CONTAINING PROTEIN"/>
    <property type="match status" value="1"/>
</dbReference>
<keyword evidence="2" id="KW-1185">Reference proteome</keyword>
<gene>
    <name evidence="1" type="ORF">NDR86_34550</name>
</gene>
<dbReference type="AlphaFoldDB" id="A0A9X2ECZ3"/>